<dbReference type="GO" id="GO:0005524">
    <property type="term" value="F:ATP binding"/>
    <property type="evidence" value="ECO:0007669"/>
    <property type="project" value="UniProtKB-KW"/>
</dbReference>
<organism evidence="9">
    <name type="scientific">uncultured bacterium contig00063</name>
    <dbReference type="NCBI Taxonomy" id="1181546"/>
    <lineage>
        <taxon>Bacteria</taxon>
        <taxon>environmental samples</taxon>
    </lineage>
</organism>
<accession>A0A806JZ00</accession>
<dbReference type="InterPro" id="IPR036615">
    <property type="entry name" value="Mur_ligase_C_dom_sf"/>
</dbReference>
<evidence type="ECO:0000256" key="6">
    <source>
        <dbReference type="ARBA" id="ARBA00030592"/>
    </source>
</evidence>
<dbReference type="PANTHER" id="PTHR11136:SF0">
    <property type="entry name" value="DIHYDROFOLATE SYNTHETASE-RELATED"/>
    <property type="match status" value="1"/>
</dbReference>
<proteinExistence type="inferred from homology"/>
<dbReference type="Gene3D" id="3.90.190.20">
    <property type="entry name" value="Mur ligase, C-terminal domain"/>
    <property type="match status" value="1"/>
</dbReference>
<evidence type="ECO:0000256" key="2">
    <source>
        <dbReference type="ARBA" id="ARBA00013025"/>
    </source>
</evidence>
<name>A0A806JZ00_9BACT</name>
<comment type="similarity">
    <text evidence="1">Belongs to the folylpolyglutamate synthase family.</text>
</comment>
<evidence type="ECO:0000256" key="3">
    <source>
        <dbReference type="ARBA" id="ARBA00022598"/>
    </source>
</evidence>
<dbReference type="EC" id="6.3.2.17" evidence="2"/>
<keyword evidence="5" id="KW-0067">ATP-binding</keyword>
<dbReference type="SUPFAM" id="SSF53244">
    <property type="entry name" value="MurD-like peptide ligases, peptide-binding domain"/>
    <property type="match status" value="1"/>
</dbReference>
<comment type="catalytic activity">
    <reaction evidence="7">
        <text>(6S)-5,6,7,8-tetrahydrofolyl-(gamma-L-Glu)(n) + L-glutamate + ATP = (6S)-5,6,7,8-tetrahydrofolyl-(gamma-L-Glu)(n+1) + ADP + phosphate + H(+)</text>
        <dbReference type="Rhea" id="RHEA:10580"/>
        <dbReference type="Rhea" id="RHEA-COMP:14738"/>
        <dbReference type="Rhea" id="RHEA-COMP:14740"/>
        <dbReference type="ChEBI" id="CHEBI:15378"/>
        <dbReference type="ChEBI" id="CHEBI:29985"/>
        <dbReference type="ChEBI" id="CHEBI:30616"/>
        <dbReference type="ChEBI" id="CHEBI:43474"/>
        <dbReference type="ChEBI" id="CHEBI:141005"/>
        <dbReference type="ChEBI" id="CHEBI:456216"/>
        <dbReference type="EC" id="6.3.2.17"/>
    </reaction>
</comment>
<dbReference type="AlphaFoldDB" id="A0A806JZ00"/>
<evidence type="ECO:0000256" key="5">
    <source>
        <dbReference type="ARBA" id="ARBA00022840"/>
    </source>
</evidence>
<dbReference type="GO" id="GO:0004326">
    <property type="term" value="F:tetrahydrofolylpolyglutamate synthase activity"/>
    <property type="evidence" value="ECO:0007669"/>
    <property type="project" value="UniProtKB-EC"/>
</dbReference>
<evidence type="ECO:0000256" key="4">
    <source>
        <dbReference type="ARBA" id="ARBA00022741"/>
    </source>
</evidence>
<dbReference type="InterPro" id="IPR004101">
    <property type="entry name" value="Mur_ligase_C"/>
</dbReference>
<feature type="domain" description="Mur ligase C-terminal" evidence="8">
    <location>
        <begin position="28"/>
        <end position="148"/>
    </location>
</feature>
<evidence type="ECO:0000256" key="1">
    <source>
        <dbReference type="ARBA" id="ARBA00008276"/>
    </source>
</evidence>
<sequence>MTALRIAFPDIGDDAIRRGLARVKIPARFEKISGKATGGEAPLIIDGAHTPESVSLCAETFCSLYGEGGILLFGCAADKNAAAMADVLLPRFSRIIVTAPGNFRASEPEKAYEAFASGKTLFIKDTREAIRHALETSREKHLPMLCAGSFYLVSEVRSYVTE</sequence>
<evidence type="ECO:0000256" key="7">
    <source>
        <dbReference type="ARBA" id="ARBA00047493"/>
    </source>
</evidence>
<keyword evidence="4" id="KW-0547">Nucleotide-binding</keyword>
<dbReference type="InterPro" id="IPR001645">
    <property type="entry name" value="Folylpolyglutamate_synth"/>
</dbReference>
<reference evidence="9" key="1">
    <citation type="submission" date="2012-03" db="EMBL/GenBank/DDBJ databases">
        <title>Functional metagenomics reveals considerable lignocellulase gene clusters in the gut microbiome of a wood-feeding higher termite.</title>
        <authorList>
            <person name="Liu N."/>
        </authorList>
    </citation>
    <scope>NUCLEOTIDE SEQUENCE</scope>
</reference>
<keyword evidence="3 9" id="KW-0436">Ligase</keyword>
<evidence type="ECO:0000259" key="8">
    <source>
        <dbReference type="Pfam" id="PF02875"/>
    </source>
</evidence>
<dbReference type="GO" id="GO:0008841">
    <property type="term" value="F:dihydrofolate synthase activity"/>
    <property type="evidence" value="ECO:0007669"/>
    <property type="project" value="TreeGrafter"/>
</dbReference>
<dbReference type="GO" id="GO:0005737">
    <property type="term" value="C:cytoplasm"/>
    <property type="evidence" value="ECO:0007669"/>
    <property type="project" value="TreeGrafter"/>
</dbReference>
<protein>
    <recommendedName>
        <fullName evidence="2">tetrahydrofolate synthase</fullName>
        <ecNumber evidence="2">6.3.2.17</ecNumber>
    </recommendedName>
    <alternativeName>
        <fullName evidence="6">Tetrahydrofolylpolyglutamate synthase</fullName>
    </alternativeName>
</protein>
<dbReference type="PANTHER" id="PTHR11136">
    <property type="entry name" value="FOLYLPOLYGLUTAMATE SYNTHASE-RELATED"/>
    <property type="match status" value="1"/>
</dbReference>
<dbReference type="Pfam" id="PF02875">
    <property type="entry name" value="Mur_ligase_C"/>
    <property type="match status" value="1"/>
</dbReference>
<evidence type="ECO:0000313" key="9">
    <source>
        <dbReference type="EMBL" id="AGS52336.1"/>
    </source>
</evidence>
<dbReference type="EMBL" id="JQ844189">
    <property type="protein sequence ID" value="AGS52336.1"/>
    <property type="molecule type" value="Genomic_DNA"/>
</dbReference>